<accession>A0A067TEB6</accession>
<name>A0A067TEB6_GALM3</name>
<keyword evidence="1" id="KW-0812">Transmembrane</keyword>
<keyword evidence="1" id="KW-1133">Transmembrane helix</keyword>
<dbReference type="Proteomes" id="UP000027222">
    <property type="component" value="Unassembled WGS sequence"/>
</dbReference>
<keyword evidence="3" id="KW-1185">Reference proteome</keyword>
<evidence type="ECO:0000313" key="3">
    <source>
        <dbReference type="Proteomes" id="UP000027222"/>
    </source>
</evidence>
<dbReference type="STRING" id="685588.A0A067TEB6"/>
<evidence type="ECO:0000256" key="1">
    <source>
        <dbReference type="SAM" id="Phobius"/>
    </source>
</evidence>
<organism evidence="2 3">
    <name type="scientific">Galerina marginata (strain CBS 339.88)</name>
    <dbReference type="NCBI Taxonomy" id="685588"/>
    <lineage>
        <taxon>Eukaryota</taxon>
        <taxon>Fungi</taxon>
        <taxon>Dikarya</taxon>
        <taxon>Basidiomycota</taxon>
        <taxon>Agaricomycotina</taxon>
        <taxon>Agaricomycetes</taxon>
        <taxon>Agaricomycetidae</taxon>
        <taxon>Agaricales</taxon>
        <taxon>Agaricineae</taxon>
        <taxon>Strophariaceae</taxon>
        <taxon>Galerina</taxon>
    </lineage>
</organism>
<feature type="transmembrane region" description="Helical" evidence="1">
    <location>
        <begin position="158"/>
        <end position="176"/>
    </location>
</feature>
<dbReference type="EMBL" id="KL142377">
    <property type="protein sequence ID" value="KDR77328.1"/>
    <property type="molecule type" value="Genomic_DNA"/>
</dbReference>
<gene>
    <name evidence="2" type="ORF">GALMADRAFT_246694</name>
</gene>
<evidence type="ECO:0000313" key="2">
    <source>
        <dbReference type="EMBL" id="KDR77328.1"/>
    </source>
</evidence>
<sequence length="422" mass="46380">MKIPLQGSSFSLDVSGIAGFFGGEESFAAMSSVHLVRGRRWLGWYNSPGSYFVAKKYGVLAKSRVWDGLFPGVNVDPTTMLELDGKVGPRYVAALSGTRLAATGHLAYLFANHCKNVSNKQITGPPQSLVTIVELGNFEEFKGYPTLPDAYISNFDPFAIIPIAFSIAASVMSAIFGDWYCFAMIFLGIFCNGISCFVIGSGVLKLSHPDSSPHSPAGDGLFLQQGHTILVKGSEKLVSSITRGSYYLEYKSESKYHDIGYSSVALTTQFLLQLFLVPQGQLFGQIMFLSSLGVSWIFNGYLASIDKEVLQTKTLSGVLKLKEHTIKTRQFQKWTAVVVFATCLLNPGDPRAFLDELVPNNTQAWKVIKQTIVEGIQQNEDPKEILEEKSEKKNGLNDSEQGLLKDMINQASIGYLAAREFK</sequence>
<feature type="transmembrane region" description="Helical" evidence="1">
    <location>
        <begin position="282"/>
        <end position="303"/>
    </location>
</feature>
<protein>
    <submittedName>
        <fullName evidence="2">Uncharacterized protein</fullName>
    </submittedName>
</protein>
<dbReference type="HOGENOM" id="CLU_025274_1_1_1"/>
<dbReference type="OrthoDB" id="2366471at2759"/>
<feature type="transmembrane region" description="Helical" evidence="1">
    <location>
        <begin position="182"/>
        <end position="204"/>
    </location>
</feature>
<reference evidence="3" key="1">
    <citation type="journal article" date="2014" name="Proc. Natl. Acad. Sci. U.S.A.">
        <title>Extensive sampling of basidiomycete genomes demonstrates inadequacy of the white-rot/brown-rot paradigm for wood decay fungi.</title>
        <authorList>
            <person name="Riley R."/>
            <person name="Salamov A.A."/>
            <person name="Brown D.W."/>
            <person name="Nagy L.G."/>
            <person name="Floudas D."/>
            <person name="Held B.W."/>
            <person name="Levasseur A."/>
            <person name="Lombard V."/>
            <person name="Morin E."/>
            <person name="Otillar R."/>
            <person name="Lindquist E.A."/>
            <person name="Sun H."/>
            <person name="LaButti K.M."/>
            <person name="Schmutz J."/>
            <person name="Jabbour D."/>
            <person name="Luo H."/>
            <person name="Baker S.E."/>
            <person name="Pisabarro A.G."/>
            <person name="Walton J.D."/>
            <person name="Blanchette R.A."/>
            <person name="Henrissat B."/>
            <person name="Martin F."/>
            <person name="Cullen D."/>
            <person name="Hibbett D.S."/>
            <person name="Grigoriev I.V."/>
        </authorList>
    </citation>
    <scope>NUCLEOTIDE SEQUENCE [LARGE SCALE GENOMIC DNA]</scope>
    <source>
        <strain evidence="3">CBS 339.88</strain>
    </source>
</reference>
<dbReference type="AlphaFoldDB" id="A0A067TEB6"/>
<keyword evidence="1" id="KW-0472">Membrane</keyword>
<proteinExistence type="predicted"/>